<organism evidence="3 4">
    <name type="scientific">Candidatus Desulfobia pelagia</name>
    <dbReference type="NCBI Taxonomy" id="2841692"/>
    <lineage>
        <taxon>Bacteria</taxon>
        <taxon>Pseudomonadati</taxon>
        <taxon>Thermodesulfobacteriota</taxon>
        <taxon>Desulfobulbia</taxon>
        <taxon>Desulfobulbales</taxon>
        <taxon>Desulfobulbaceae</taxon>
        <taxon>Candidatus Desulfobia</taxon>
    </lineage>
</organism>
<evidence type="ECO:0000313" key="3">
    <source>
        <dbReference type="EMBL" id="MBC8317751.1"/>
    </source>
</evidence>
<dbReference type="PROSITE" id="PS50828">
    <property type="entry name" value="SMR"/>
    <property type="match status" value="1"/>
</dbReference>
<sequence length="147" mass="17117">MKSKTKKEGKPFWLEDDDESSFVEIFDEKIFDRDYQERVSRERDRGDNPQVRSMREDPPAPQKEIDLHGFTGPEAEIRVESFIQSALHERLIMLRIITGKGLHSPGAPVLPDIVEQKLSDLKEKKRIKDFHWEKKQKSVSGALLVFL</sequence>
<dbReference type="SUPFAM" id="SSF160443">
    <property type="entry name" value="SMR domain-like"/>
    <property type="match status" value="1"/>
</dbReference>
<dbReference type="InterPro" id="IPR036063">
    <property type="entry name" value="Smr_dom_sf"/>
</dbReference>
<dbReference type="Proteomes" id="UP000614424">
    <property type="component" value="Unassembled WGS sequence"/>
</dbReference>
<evidence type="ECO:0000259" key="2">
    <source>
        <dbReference type="PROSITE" id="PS50828"/>
    </source>
</evidence>
<feature type="domain" description="Smr" evidence="2">
    <location>
        <begin position="65"/>
        <end position="147"/>
    </location>
</feature>
<dbReference type="AlphaFoldDB" id="A0A8J6TCK0"/>
<evidence type="ECO:0000256" key="1">
    <source>
        <dbReference type="SAM" id="MobiDB-lite"/>
    </source>
</evidence>
<dbReference type="Pfam" id="PF01713">
    <property type="entry name" value="Smr"/>
    <property type="match status" value="1"/>
</dbReference>
<feature type="region of interest" description="Disordered" evidence="1">
    <location>
        <begin position="37"/>
        <end position="67"/>
    </location>
</feature>
<dbReference type="InterPro" id="IPR002625">
    <property type="entry name" value="Smr_dom"/>
</dbReference>
<protein>
    <submittedName>
        <fullName evidence="3">Smr/MutS family protein</fullName>
    </submittedName>
</protein>
<accession>A0A8J6TCK0</accession>
<dbReference type="PANTHER" id="PTHR35562">
    <property type="entry name" value="DNA ENDONUCLEASE SMRA-RELATED"/>
    <property type="match status" value="1"/>
</dbReference>
<evidence type="ECO:0000313" key="4">
    <source>
        <dbReference type="Proteomes" id="UP000614424"/>
    </source>
</evidence>
<proteinExistence type="predicted"/>
<dbReference type="PANTHER" id="PTHR35562:SF2">
    <property type="entry name" value="DNA ENDONUCLEASE SMRA-RELATED"/>
    <property type="match status" value="1"/>
</dbReference>
<name>A0A8J6TCK0_9BACT</name>
<dbReference type="EMBL" id="JACNJZ010000102">
    <property type="protein sequence ID" value="MBC8317751.1"/>
    <property type="molecule type" value="Genomic_DNA"/>
</dbReference>
<comment type="caution">
    <text evidence="3">The sequence shown here is derived from an EMBL/GenBank/DDBJ whole genome shotgun (WGS) entry which is preliminary data.</text>
</comment>
<dbReference type="Gene3D" id="3.30.1370.110">
    <property type="match status" value="1"/>
</dbReference>
<gene>
    <name evidence="3" type="ORF">H8E41_07570</name>
</gene>
<reference evidence="3 4" key="1">
    <citation type="submission" date="2020-08" db="EMBL/GenBank/DDBJ databases">
        <title>Bridging the membrane lipid divide: bacteria of the FCB group superphylum have the potential to synthesize archaeal ether lipids.</title>
        <authorList>
            <person name="Villanueva L."/>
            <person name="Von Meijenfeldt F.A.B."/>
            <person name="Westbye A.B."/>
            <person name="Yadav S."/>
            <person name="Hopmans E.C."/>
            <person name="Dutilh B.E."/>
            <person name="Sinninghe Damste J.S."/>
        </authorList>
    </citation>
    <scope>NUCLEOTIDE SEQUENCE [LARGE SCALE GENOMIC DNA]</scope>
    <source>
        <strain evidence="3">NIOZ-UU47</strain>
    </source>
</reference>